<dbReference type="InterPro" id="IPR002885">
    <property type="entry name" value="PPR_rpt"/>
</dbReference>
<feature type="non-terminal residue" evidence="2">
    <location>
        <position position="1"/>
    </location>
</feature>
<evidence type="ECO:0000256" key="1">
    <source>
        <dbReference type="ARBA" id="ARBA00022737"/>
    </source>
</evidence>
<dbReference type="InterPro" id="IPR046960">
    <property type="entry name" value="PPR_At4g14850-like_plant"/>
</dbReference>
<dbReference type="STRING" id="88036.D8RRS8"/>
<proteinExistence type="predicted"/>
<dbReference type="HOGENOM" id="CLU_002706_0_0_1"/>
<gene>
    <name evidence="2" type="ORF">SELMODRAFT_72244</name>
</gene>
<evidence type="ECO:0000313" key="2">
    <source>
        <dbReference type="EMBL" id="EFJ24940.1"/>
    </source>
</evidence>
<sequence>LANALIHMYGKCGSLDRAIAVFQKMWRHNEISWSSMISALDQNGESARAVAMLPIISLEGGLANEITFTAILTACSHLGMIEPAFQCFVSLGQDYGVEHRMEHYSCIVDLLGRSGWLPEAEELILAMPYEPDPMTVASLLGACKLQGDAQCGGRAVRR</sequence>
<dbReference type="InterPro" id="IPR011990">
    <property type="entry name" value="TPR-like_helical_dom_sf"/>
</dbReference>
<feature type="non-terminal residue" evidence="2">
    <location>
        <position position="158"/>
    </location>
</feature>
<dbReference type="AlphaFoldDB" id="D8RRS8"/>
<dbReference type="KEGG" id="smo:SELMODRAFT_72244"/>
<name>D8RRS8_SELML</name>
<dbReference type="Pfam" id="PF01535">
    <property type="entry name" value="PPR"/>
    <property type="match status" value="3"/>
</dbReference>
<dbReference type="eggNOG" id="KOG4197">
    <property type="taxonomic scope" value="Eukaryota"/>
</dbReference>
<keyword evidence="1" id="KW-0677">Repeat</keyword>
<accession>D8RRS8</accession>
<dbReference type="NCBIfam" id="TIGR00756">
    <property type="entry name" value="PPR"/>
    <property type="match status" value="1"/>
</dbReference>
<dbReference type="EMBL" id="GL377588">
    <property type="protein sequence ID" value="EFJ24940.1"/>
    <property type="molecule type" value="Genomic_DNA"/>
</dbReference>
<protein>
    <recommendedName>
        <fullName evidence="4">Pentacotripeptide-repeat region of PRORP domain-containing protein</fullName>
    </recommendedName>
</protein>
<dbReference type="GO" id="GO:0009451">
    <property type="term" value="P:RNA modification"/>
    <property type="evidence" value="ECO:0007669"/>
    <property type="project" value="InterPro"/>
</dbReference>
<keyword evidence="3" id="KW-1185">Reference proteome</keyword>
<reference evidence="2 3" key="1">
    <citation type="journal article" date="2011" name="Science">
        <title>The Selaginella genome identifies genetic changes associated with the evolution of vascular plants.</title>
        <authorList>
            <person name="Banks J.A."/>
            <person name="Nishiyama T."/>
            <person name="Hasebe M."/>
            <person name="Bowman J.L."/>
            <person name="Gribskov M."/>
            <person name="dePamphilis C."/>
            <person name="Albert V.A."/>
            <person name="Aono N."/>
            <person name="Aoyama T."/>
            <person name="Ambrose B.A."/>
            <person name="Ashton N.W."/>
            <person name="Axtell M.J."/>
            <person name="Barker E."/>
            <person name="Barker M.S."/>
            <person name="Bennetzen J.L."/>
            <person name="Bonawitz N.D."/>
            <person name="Chapple C."/>
            <person name="Cheng C."/>
            <person name="Correa L.G."/>
            <person name="Dacre M."/>
            <person name="DeBarry J."/>
            <person name="Dreyer I."/>
            <person name="Elias M."/>
            <person name="Engstrom E.M."/>
            <person name="Estelle M."/>
            <person name="Feng L."/>
            <person name="Finet C."/>
            <person name="Floyd S.K."/>
            <person name="Frommer W.B."/>
            <person name="Fujita T."/>
            <person name="Gramzow L."/>
            <person name="Gutensohn M."/>
            <person name="Harholt J."/>
            <person name="Hattori M."/>
            <person name="Heyl A."/>
            <person name="Hirai T."/>
            <person name="Hiwatashi Y."/>
            <person name="Ishikawa M."/>
            <person name="Iwata M."/>
            <person name="Karol K.G."/>
            <person name="Koehler B."/>
            <person name="Kolukisaoglu U."/>
            <person name="Kubo M."/>
            <person name="Kurata T."/>
            <person name="Lalonde S."/>
            <person name="Li K."/>
            <person name="Li Y."/>
            <person name="Litt A."/>
            <person name="Lyons E."/>
            <person name="Manning G."/>
            <person name="Maruyama T."/>
            <person name="Michael T.P."/>
            <person name="Mikami K."/>
            <person name="Miyazaki S."/>
            <person name="Morinaga S."/>
            <person name="Murata T."/>
            <person name="Mueller-Roeber B."/>
            <person name="Nelson D.R."/>
            <person name="Obara M."/>
            <person name="Oguri Y."/>
            <person name="Olmstead R.G."/>
            <person name="Onodera N."/>
            <person name="Petersen B.L."/>
            <person name="Pils B."/>
            <person name="Prigge M."/>
            <person name="Rensing S.A."/>
            <person name="Riano-Pachon D.M."/>
            <person name="Roberts A.W."/>
            <person name="Sato Y."/>
            <person name="Scheller H.V."/>
            <person name="Schulz B."/>
            <person name="Schulz C."/>
            <person name="Shakirov E.V."/>
            <person name="Shibagaki N."/>
            <person name="Shinohara N."/>
            <person name="Shippen D.E."/>
            <person name="Soerensen I."/>
            <person name="Sotooka R."/>
            <person name="Sugimoto N."/>
            <person name="Sugita M."/>
            <person name="Sumikawa N."/>
            <person name="Tanurdzic M."/>
            <person name="Theissen G."/>
            <person name="Ulvskov P."/>
            <person name="Wakazuki S."/>
            <person name="Weng J.K."/>
            <person name="Willats W.W."/>
            <person name="Wipf D."/>
            <person name="Wolf P.G."/>
            <person name="Yang L."/>
            <person name="Zimmer A.D."/>
            <person name="Zhu Q."/>
            <person name="Mitros T."/>
            <person name="Hellsten U."/>
            <person name="Loque D."/>
            <person name="Otillar R."/>
            <person name="Salamov A."/>
            <person name="Schmutz J."/>
            <person name="Shapiro H."/>
            <person name="Lindquist E."/>
            <person name="Lucas S."/>
            <person name="Rokhsar D."/>
            <person name="Grigoriev I.V."/>
        </authorList>
    </citation>
    <scope>NUCLEOTIDE SEQUENCE [LARGE SCALE GENOMIC DNA]</scope>
</reference>
<dbReference type="Proteomes" id="UP000001514">
    <property type="component" value="Unassembled WGS sequence"/>
</dbReference>
<organism evidence="3">
    <name type="scientific">Selaginella moellendorffii</name>
    <name type="common">Spikemoss</name>
    <dbReference type="NCBI Taxonomy" id="88036"/>
    <lineage>
        <taxon>Eukaryota</taxon>
        <taxon>Viridiplantae</taxon>
        <taxon>Streptophyta</taxon>
        <taxon>Embryophyta</taxon>
        <taxon>Tracheophyta</taxon>
        <taxon>Lycopodiopsida</taxon>
        <taxon>Selaginellales</taxon>
        <taxon>Selaginellaceae</taxon>
        <taxon>Selaginella</taxon>
    </lineage>
</organism>
<dbReference type="GO" id="GO:0003723">
    <property type="term" value="F:RNA binding"/>
    <property type="evidence" value="ECO:0007669"/>
    <property type="project" value="InterPro"/>
</dbReference>
<dbReference type="InParanoid" id="D8RRS8"/>
<dbReference type="Gene3D" id="1.25.40.10">
    <property type="entry name" value="Tetratricopeptide repeat domain"/>
    <property type="match status" value="1"/>
</dbReference>
<dbReference type="PANTHER" id="PTHR47926:SF533">
    <property type="entry name" value="DYW DOMAIN-CONTAINING PROTEIN"/>
    <property type="match status" value="1"/>
</dbReference>
<evidence type="ECO:0000313" key="3">
    <source>
        <dbReference type="Proteomes" id="UP000001514"/>
    </source>
</evidence>
<evidence type="ECO:0008006" key="4">
    <source>
        <dbReference type="Google" id="ProtNLM"/>
    </source>
</evidence>
<dbReference type="PANTHER" id="PTHR47926">
    <property type="entry name" value="PENTATRICOPEPTIDE REPEAT-CONTAINING PROTEIN"/>
    <property type="match status" value="1"/>
</dbReference>